<dbReference type="InterPro" id="IPR006553">
    <property type="entry name" value="Leu-rich_rpt_Cys-con_subtyp"/>
</dbReference>
<dbReference type="SUPFAM" id="SSF81383">
    <property type="entry name" value="F-box domain"/>
    <property type="match status" value="1"/>
</dbReference>
<dbReference type="PANTHER" id="PTHR13318:SF95">
    <property type="entry name" value="F-BOX PROTEIN YLR352W"/>
    <property type="match status" value="1"/>
</dbReference>
<sequence>MNCQRSNKNKKGNSPLKFIYQTKVFEYLELKDLLNCRLVCREWKMFLNYFPLQCSIYSKSQIFSIFPHCSNVVINEISTPIISILNTTKWLQSLSIRHMTQESCNLLSNMDLKMLTYLEIFFSNATHLNINNLLNLKKLMLYDFPSLLDNGLICHVESLKTIKLSSIPYFSFKNVKQFSPYIKEIELINMPKIGPKSIQQFNHFKKLKKLTISDNEELTDSVLKENLKNVHLEQLTISDCTGLEGSFISDLPPLKKLTLTFNKSLDDRCLCAYNHCEKIESLDLFGSSIIKIPSFPNLRRLSIGYTNTLILNLTHLTMLKSLDVTYLKLNDTDLDKIAILTGLIALNLSFNTSITNTGLKKIISSCKELQAINLARCTLITSIGIKMLSQLKNLRFCVLPNFMKIYHDQLCDEKNLFNMNNEWGHNN</sequence>
<keyword evidence="3" id="KW-1185">Reference proteome</keyword>
<dbReference type="InterPro" id="IPR032675">
    <property type="entry name" value="LRR_dom_sf"/>
</dbReference>
<dbReference type="Proteomes" id="UP001628156">
    <property type="component" value="Unassembled WGS sequence"/>
</dbReference>
<evidence type="ECO:0000259" key="1">
    <source>
        <dbReference type="Pfam" id="PF12937"/>
    </source>
</evidence>
<evidence type="ECO:0000313" key="3">
    <source>
        <dbReference type="Proteomes" id="UP001628156"/>
    </source>
</evidence>
<name>A0ABQ0DTQ0_9EUKA</name>
<organism evidence="2 3">
    <name type="scientific">Entamoeba nuttalli</name>
    <dbReference type="NCBI Taxonomy" id="412467"/>
    <lineage>
        <taxon>Eukaryota</taxon>
        <taxon>Amoebozoa</taxon>
        <taxon>Evosea</taxon>
        <taxon>Archamoebae</taxon>
        <taxon>Mastigamoebida</taxon>
        <taxon>Entamoebidae</taxon>
        <taxon>Entamoeba</taxon>
    </lineage>
</organism>
<comment type="caution">
    <text evidence="2">The sequence shown here is derived from an EMBL/GenBank/DDBJ whole genome shotgun (WGS) entry which is preliminary data.</text>
</comment>
<dbReference type="SUPFAM" id="SSF52047">
    <property type="entry name" value="RNI-like"/>
    <property type="match status" value="1"/>
</dbReference>
<dbReference type="EMBL" id="BAAFRS010000280">
    <property type="protein sequence ID" value="GAB1226236.1"/>
    <property type="molecule type" value="Genomic_DNA"/>
</dbReference>
<dbReference type="Pfam" id="PF12937">
    <property type="entry name" value="F-box-like"/>
    <property type="match status" value="1"/>
</dbReference>
<dbReference type="InterPro" id="IPR036047">
    <property type="entry name" value="F-box-like_dom_sf"/>
</dbReference>
<dbReference type="InterPro" id="IPR001810">
    <property type="entry name" value="F-box_dom"/>
</dbReference>
<feature type="domain" description="F-box" evidence="1">
    <location>
        <begin position="23"/>
        <end position="46"/>
    </location>
</feature>
<proteinExistence type="predicted"/>
<dbReference type="PANTHER" id="PTHR13318">
    <property type="entry name" value="PARTNER OF PAIRED, ISOFORM B-RELATED"/>
    <property type="match status" value="1"/>
</dbReference>
<reference evidence="2 3" key="1">
    <citation type="journal article" date="2019" name="PLoS Negl. Trop. Dis.">
        <title>Whole genome sequencing of Entamoeba nuttalli reveals mammalian host-related molecular signatures and a novel octapeptide-repeat surface protein.</title>
        <authorList>
            <person name="Tanaka M."/>
            <person name="Makiuchi T."/>
            <person name="Komiyama T."/>
            <person name="Shiina T."/>
            <person name="Osaki K."/>
            <person name="Tachibana H."/>
        </authorList>
    </citation>
    <scope>NUCLEOTIDE SEQUENCE [LARGE SCALE GENOMIC DNA]</scope>
    <source>
        <strain evidence="2 3">P19-061405</strain>
    </source>
</reference>
<evidence type="ECO:0000313" key="2">
    <source>
        <dbReference type="EMBL" id="GAB1226236.1"/>
    </source>
</evidence>
<accession>A0ABQ0DTQ0</accession>
<gene>
    <name evidence="2" type="ORF">ENUP19_0280G0021</name>
</gene>
<protein>
    <recommendedName>
        <fullName evidence="1">F-box domain-containing protein</fullName>
    </recommendedName>
</protein>
<dbReference type="Gene3D" id="3.80.10.10">
    <property type="entry name" value="Ribonuclease Inhibitor"/>
    <property type="match status" value="2"/>
</dbReference>
<dbReference type="SMART" id="SM00367">
    <property type="entry name" value="LRR_CC"/>
    <property type="match status" value="4"/>
</dbReference>